<keyword evidence="2" id="KW-0723">Serine/threonine-protein kinase</keyword>
<evidence type="ECO:0000259" key="12">
    <source>
        <dbReference type="PROSITE" id="PS51285"/>
    </source>
</evidence>
<dbReference type="GO" id="GO:0004674">
    <property type="term" value="F:protein serine/threonine kinase activity"/>
    <property type="evidence" value="ECO:0007669"/>
    <property type="project" value="UniProtKB-KW"/>
</dbReference>
<evidence type="ECO:0000256" key="9">
    <source>
        <dbReference type="ARBA" id="ARBA00048679"/>
    </source>
</evidence>
<dbReference type="PROSITE" id="PS50011">
    <property type="entry name" value="PROTEIN_KINASE_DOM"/>
    <property type="match status" value="1"/>
</dbReference>
<dbReference type="EC" id="2.7.11.1" evidence="1"/>
<dbReference type="Proteomes" id="UP000070444">
    <property type="component" value="Unassembled WGS sequence"/>
</dbReference>
<organism evidence="13 14">
    <name type="scientific">Conidiobolus coronatus (strain ATCC 28846 / CBS 209.66 / NRRL 28638)</name>
    <name type="common">Delacroixia coronata</name>
    <dbReference type="NCBI Taxonomy" id="796925"/>
    <lineage>
        <taxon>Eukaryota</taxon>
        <taxon>Fungi</taxon>
        <taxon>Fungi incertae sedis</taxon>
        <taxon>Zoopagomycota</taxon>
        <taxon>Entomophthoromycotina</taxon>
        <taxon>Entomophthoromycetes</taxon>
        <taxon>Entomophthorales</taxon>
        <taxon>Ancylistaceae</taxon>
        <taxon>Conidiobolus</taxon>
    </lineage>
</organism>
<name>A0A137NZY1_CONC2</name>
<proteinExistence type="predicted"/>
<evidence type="ECO:0000256" key="10">
    <source>
        <dbReference type="SAM" id="MobiDB-lite"/>
    </source>
</evidence>
<dbReference type="EMBL" id="KQ964591">
    <property type="protein sequence ID" value="KXN68159.1"/>
    <property type="molecule type" value="Genomic_DNA"/>
</dbReference>
<dbReference type="PROSITE" id="PS51285">
    <property type="entry name" value="AGC_KINASE_CTER"/>
    <property type="match status" value="1"/>
</dbReference>
<dbReference type="OrthoDB" id="162894at2759"/>
<keyword evidence="6 13" id="KW-0418">Kinase</keyword>
<evidence type="ECO:0000256" key="8">
    <source>
        <dbReference type="ARBA" id="ARBA00047899"/>
    </source>
</evidence>
<evidence type="ECO:0000256" key="7">
    <source>
        <dbReference type="ARBA" id="ARBA00022840"/>
    </source>
</evidence>
<feature type="domain" description="Protein kinase" evidence="11">
    <location>
        <begin position="33"/>
        <end position="325"/>
    </location>
</feature>
<dbReference type="GO" id="GO:0005634">
    <property type="term" value="C:nucleus"/>
    <property type="evidence" value="ECO:0007669"/>
    <property type="project" value="TreeGrafter"/>
</dbReference>
<evidence type="ECO:0000256" key="4">
    <source>
        <dbReference type="ARBA" id="ARBA00022679"/>
    </source>
</evidence>
<evidence type="ECO:0000256" key="1">
    <source>
        <dbReference type="ARBA" id="ARBA00012513"/>
    </source>
</evidence>
<keyword evidence="14" id="KW-1185">Reference proteome</keyword>
<keyword evidence="4" id="KW-0808">Transferase</keyword>
<dbReference type="PANTHER" id="PTHR24356">
    <property type="entry name" value="SERINE/THREONINE-PROTEIN KINASE"/>
    <property type="match status" value="1"/>
</dbReference>
<dbReference type="CDD" id="cd05579">
    <property type="entry name" value="STKc_MAST_like"/>
    <property type="match status" value="1"/>
</dbReference>
<feature type="region of interest" description="Disordered" evidence="10">
    <location>
        <begin position="430"/>
        <end position="453"/>
    </location>
</feature>
<feature type="domain" description="AGC-kinase C-terminal" evidence="12">
    <location>
        <begin position="326"/>
        <end position="419"/>
    </location>
</feature>
<sequence length="453" mass="51759">MGILKKNFRKTPTLEITAPSTNPQPNVPSISDFDIIKPISRGAFGKVYLATKKTTNDLFAIKVIRKSDIVRKNMVQQIMTERSVMSLASSPSVVSMFYAFHSKNYLFLVMEYMIGGDLSSLLQGFGNFTHEMCLFYGAEIVQSLEELHRNNVIHRDLKPDNMLLDGDGHLKLTDFGLSRINVNDDAITNPPKLKKIRKRAKNNKDLHAHLRKELNSMESAAQDNHSRRPVLGTPDYLAPELLLGQRHDGGVDLWALGVCLFEFYIGYPPFMDDTPQAIFNNILQRNIQWPPEPIEPDAKDLISALLTTDPDKRIKISQIKKHPYFKDVDWENLRRQPAPFKPNPSDILDTSYFDNRNQRPDIKRYDMDNEFEKELMDEIQTPTPPSGSLQTTTTSTHPNTDGYFDGFEYKNVPVLSEYNKEMSNITKWLEQSAQTQQLDPDTEADLPRSPLPN</sequence>
<feature type="region of interest" description="Disordered" evidence="10">
    <location>
        <begin position="379"/>
        <end position="404"/>
    </location>
</feature>
<evidence type="ECO:0000256" key="5">
    <source>
        <dbReference type="ARBA" id="ARBA00022741"/>
    </source>
</evidence>
<dbReference type="PANTHER" id="PTHR24356:SF1">
    <property type="entry name" value="SERINE_THREONINE-PROTEIN KINASE GREATWALL"/>
    <property type="match status" value="1"/>
</dbReference>
<evidence type="ECO:0000256" key="3">
    <source>
        <dbReference type="ARBA" id="ARBA00022553"/>
    </source>
</evidence>
<dbReference type="Pfam" id="PF00069">
    <property type="entry name" value="Pkinase"/>
    <property type="match status" value="1"/>
</dbReference>
<accession>A0A137NZY1</accession>
<dbReference type="Gene3D" id="3.30.200.20">
    <property type="entry name" value="Phosphorylase Kinase, domain 1"/>
    <property type="match status" value="2"/>
</dbReference>
<dbReference type="GO" id="GO:0007010">
    <property type="term" value="P:cytoskeleton organization"/>
    <property type="evidence" value="ECO:0007669"/>
    <property type="project" value="UniProtKB-ARBA"/>
</dbReference>
<keyword evidence="3" id="KW-0597">Phosphoprotein</keyword>
<dbReference type="SMART" id="SM00220">
    <property type="entry name" value="S_TKc"/>
    <property type="match status" value="1"/>
</dbReference>
<dbReference type="InterPro" id="IPR008271">
    <property type="entry name" value="Ser/Thr_kinase_AS"/>
</dbReference>
<evidence type="ECO:0000259" key="11">
    <source>
        <dbReference type="PROSITE" id="PS50011"/>
    </source>
</evidence>
<dbReference type="InterPro" id="IPR050236">
    <property type="entry name" value="Ser_Thr_kinase_AGC"/>
</dbReference>
<dbReference type="PROSITE" id="PS00108">
    <property type="entry name" value="PROTEIN_KINASE_ST"/>
    <property type="match status" value="1"/>
</dbReference>
<dbReference type="AlphaFoldDB" id="A0A137NZY1"/>
<evidence type="ECO:0000313" key="14">
    <source>
        <dbReference type="Proteomes" id="UP000070444"/>
    </source>
</evidence>
<feature type="region of interest" description="Disordered" evidence="10">
    <location>
        <begin position="335"/>
        <end position="354"/>
    </location>
</feature>
<evidence type="ECO:0000256" key="2">
    <source>
        <dbReference type="ARBA" id="ARBA00022527"/>
    </source>
</evidence>
<gene>
    <name evidence="13" type="ORF">CONCODRAFT_42025</name>
</gene>
<evidence type="ECO:0000256" key="6">
    <source>
        <dbReference type="ARBA" id="ARBA00022777"/>
    </source>
</evidence>
<dbReference type="InterPro" id="IPR000719">
    <property type="entry name" value="Prot_kinase_dom"/>
</dbReference>
<dbReference type="GO" id="GO:0005524">
    <property type="term" value="F:ATP binding"/>
    <property type="evidence" value="ECO:0007669"/>
    <property type="project" value="UniProtKB-KW"/>
</dbReference>
<dbReference type="Gene3D" id="1.10.510.10">
    <property type="entry name" value="Transferase(Phosphotransferase) domain 1"/>
    <property type="match status" value="2"/>
</dbReference>
<dbReference type="SUPFAM" id="SSF56112">
    <property type="entry name" value="Protein kinase-like (PK-like)"/>
    <property type="match status" value="1"/>
</dbReference>
<dbReference type="InterPro" id="IPR011009">
    <property type="entry name" value="Kinase-like_dom_sf"/>
</dbReference>
<dbReference type="SMART" id="SM00133">
    <property type="entry name" value="S_TK_X"/>
    <property type="match status" value="1"/>
</dbReference>
<reference evidence="13 14" key="1">
    <citation type="journal article" date="2015" name="Genome Biol. Evol.">
        <title>Phylogenomic analyses indicate that early fungi evolved digesting cell walls of algal ancestors of land plants.</title>
        <authorList>
            <person name="Chang Y."/>
            <person name="Wang S."/>
            <person name="Sekimoto S."/>
            <person name="Aerts A.L."/>
            <person name="Choi C."/>
            <person name="Clum A."/>
            <person name="LaButti K.M."/>
            <person name="Lindquist E.A."/>
            <person name="Yee Ngan C."/>
            <person name="Ohm R.A."/>
            <person name="Salamov A.A."/>
            <person name="Grigoriev I.V."/>
            <person name="Spatafora J.W."/>
            <person name="Berbee M.L."/>
        </authorList>
    </citation>
    <scope>NUCLEOTIDE SEQUENCE [LARGE SCALE GENOMIC DNA]</scope>
    <source>
        <strain evidence="13 14">NRRL 28638</strain>
    </source>
</reference>
<dbReference type="InterPro" id="IPR000961">
    <property type="entry name" value="AGC-kinase_C"/>
</dbReference>
<feature type="compositionally biased region" description="Polar residues" evidence="10">
    <location>
        <begin position="430"/>
        <end position="439"/>
    </location>
</feature>
<comment type="catalytic activity">
    <reaction evidence="9">
        <text>L-seryl-[protein] + ATP = O-phospho-L-seryl-[protein] + ADP + H(+)</text>
        <dbReference type="Rhea" id="RHEA:17989"/>
        <dbReference type="Rhea" id="RHEA-COMP:9863"/>
        <dbReference type="Rhea" id="RHEA-COMP:11604"/>
        <dbReference type="ChEBI" id="CHEBI:15378"/>
        <dbReference type="ChEBI" id="CHEBI:29999"/>
        <dbReference type="ChEBI" id="CHEBI:30616"/>
        <dbReference type="ChEBI" id="CHEBI:83421"/>
        <dbReference type="ChEBI" id="CHEBI:456216"/>
        <dbReference type="EC" id="2.7.11.1"/>
    </reaction>
</comment>
<comment type="catalytic activity">
    <reaction evidence="8">
        <text>L-threonyl-[protein] + ATP = O-phospho-L-threonyl-[protein] + ADP + H(+)</text>
        <dbReference type="Rhea" id="RHEA:46608"/>
        <dbReference type="Rhea" id="RHEA-COMP:11060"/>
        <dbReference type="Rhea" id="RHEA-COMP:11605"/>
        <dbReference type="ChEBI" id="CHEBI:15378"/>
        <dbReference type="ChEBI" id="CHEBI:30013"/>
        <dbReference type="ChEBI" id="CHEBI:30616"/>
        <dbReference type="ChEBI" id="CHEBI:61977"/>
        <dbReference type="ChEBI" id="CHEBI:456216"/>
        <dbReference type="EC" id="2.7.11.1"/>
    </reaction>
</comment>
<protein>
    <recommendedName>
        <fullName evidence="1">non-specific serine/threonine protein kinase</fullName>
        <ecNumber evidence="1">2.7.11.1</ecNumber>
    </recommendedName>
</protein>
<dbReference type="GO" id="GO:0035556">
    <property type="term" value="P:intracellular signal transduction"/>
    <property type="evidence" value="ECO:0007669"/>
    <property type="project" value="TreeGrafter"/>
</dbReference>
<keyword evidence="5" id="KW-0547">Nucleotide-binding</keyword>
<feature type="compositionally biased region" description="Polar residues" evidence="10">
    <location>
        <begin position="386"/>
        <end position="399"/>
    </location>
</feature>
<keyword evidence="7" id="KW-0067">ATP-binding</keyword>
<evidence type="ECO:0000313" key="13">
    <source>
        <dbReference type="EMBL" id="KXN68159.1"/>
    </source>
</evidence>
<dbReference type="STRING" id="796925.A0A137NZY1"/>
<dbReference type="FunFam" id="1.10.510.10:FF:000024">
    <property type="entry name" value="Probable serine/threonine-protein kinase cot-1"/>
    <property type="match status" value="1"/>
</dbReference>
<dbReference type="OMA" id="TGPCDIS"/>
<dbReference type="FunFam" id="3.30.200.20:FF:000550">
    <property type="entry name" value="Serine/threonine-protein kinase greatwall"/>
    <property type="match status" value="1"/>
</dbReference>